<dbReference type="Pfam" id="PF00561">
    <property type="entry name" value="Abhydrolase_1"/>
    <property type="match status" value="1"/>
</dbReference>
<dbReference type="PANTHER" id="PTHR43798">
    <property type="entry name" value="MONOACYLGLYCEROL LIPASE"/>
    <property type="match status" value="1"/>
</dbReference>
<comment type="caution">
    <text evidence="3">The sequence shown here is derived from an EMBL/GenBank/DDBJ whole genome shotgun (WGS) entry which is preliminary data.</text>
</comment>
<protein>
    <recommendedName>
        <fullName evidence="2">AB hydrolase-1 domain-containing protein</fullName>
    </recommendedName>
</protein>
<dbReference type="Gene3D" id="3.40.50.1820">
    <property type="entry name" value="alpha/beta hydrolase"/>
    <property type="match status" value="1"/>
</dbReference>
<reference evidence="4" key="1">
    <citation type="journal article" date="2023" name="Commun. Biol.">
        <title>Genome analysis of Parmales, the sister group of diatoms, reveals the evolutionary specialization of diatoms from phago-mixotrophs to photoautotrophs.</title>
        <authorList>
            <person name="Ban H."/>
            <person name="Sato S."/>
            <person name="Yoshikawa S."/>
            <person name="Yamada K."/>
            <person name="Nakamura Y."/>
            <person name="Ichinomiya M."/>
            <person name="Sato N."/>
            <person name="Blanc-Mathieu R."/>
            <person name="Endo H."/>
            <person name="Kuwata A."/>
            <person name="Ogata H."/>
        </authorList>
    </citation>
    <scope>NUCLEOTIDE SEQUENCE [LARGE SCALE GENOMIC DNA]</scope>
</reference>
<name>A0A9W7E5X0_9STRA</name>
<dbReference type="GO" id="GO:0016020">
    <property type="term" value="C:membrane"/>
    <property type="evidence" value="ECO:0007669"/>
    <property type="project" value="TreeGrafter"/>
</dbReference>
<dbReference type="Proteomes" id="UP001162640">
    <property type="component" value="Unassembled WGS sequence"/>
</dbReference>
<dbReference type="InterPro" id="IPR029058">
    <property type="entry name" value="AB_hydrolase_fold"/>
</dbReference>
<feature type="domain" description="AB hydrolase-1" evidence="2">
    <location>
        <begin position="49"/>
        <end position="160"/>
    </location>
</feature>
<evidence type="ECO:0000313" key="3">
    <source>
        <dbReference type="EMBL" id="GMH67232.1"/>
    </source>
</evidence>
<feature type="compositionally biased region" description="Low complexity" evidence="1">
    <location>
        <begin position="12"/>
        <end position="23"/>
    </location>
</feature>
<dbReference type="SUPFAM" id="SSF53474">
    <property type="entry name" value="alpha/beta-Hydrolases"/>
    <property type="match status" value="1"/>
</dbReference>
<dbReference type="InterPro" id="IPR050266">
    <property type="entry name" value="AB_hydrolase_sf"/>
</dbReference>
<dbReference type="AlphaFoldDB" id="A0A9W7E5X0"/>
<dbReference type="EMBL" id="BLQM01000129">
    <property type="protein sequence ID" value="GMH67232.1"/>
    <property type="molecule type" value="Genomic_DNA"/>
</dbReference>
<sequence length="284" mass="30911">MQMERRTAEEPTTALSDSSTSASPVPNLLLSGDGVSLEYYDVGPRDGQVVLCLHGLLDSCYHWGEQNAIGPLVASGFRVVAASCRGHGGSSKHYDPDMYGDKLIDDQLRLLDELQIDKAHLVGYSMGAETAIAMTVRHPGRVLSLCVCCSGWTETTKPYEAAIFYLKGLKMFWYPCCCPCVCLLAMRCLGSAAPVMDVGAGIALTRGMKSLVPVPEDDVRAIEVPVCGIAAERDPERISLERMEGVVKNYTLTILPKAGHEDAPKHPLYRETIVKHLLKVRDGT</sequence>
<feature type="region of interest" description="Disordered" evidence="1">
    <location>
        <begin position="1"/>
        <end position="26"/>
    </location>
</feature>
<dbReference type="InterPro" id="IPR000073">
    <property type="entry name" value="AB_hydrolase_1"/>
</dbReference>
<organism evidence="3 4">
    <name type="scientific">Triparma laevis f. inornata</name>
    <dbReference type="NCBI Taxonomy" id="1714386"/>
    <lineage>
        <taxon>Eukaryota</taxon>
        <taxon>Sar</taxon>
        <taxon>Stramenopiles</taxon>
        <taxon>Ochrophyta</taxon>
        <taxon>Bolidophyceae</taxon>
        <taxon>Parmales</taxon>
        <taxon>Triparmaceae</taxon>
        <taxon>Triparma</taxon>
    </lineage>
</organism>
<dbReference type="PANTHER" id="PTHR43798:SF33">
    <property type="entry name" value="HYDROLASE, PUTATIVE (AFU_ORTHOLOGUE AFUA_2G14860)-RELATED"/>
    <property type="match status" value="1"/>
</dbReference>
<dbReference type="PRINTS" id="PR00111">
    <property type="entry name" value="ABHYDROLASE"/>
</dbReference>
<evidence type="ECO:0000313" key="4">
    <source>
        <dbReference type="Proteomes" id="UP001162640"/>
    </source>
</evidence>
<evidence type="ECO:0000259" key="2">
    <source>
        <dbReference type="Pfam" id="PF00561"/>
    </source>
</evidence>
<accession>A0A9W7E5X0</accession>
<proteinExistence type="predicted"/>
<evidence type="ECO:0000256" key="1">
    <source>
        <dbReference type="SAM" id="MobiDB-lite"/>
    </source>
</evidence>
<gene>
    <name evidence="3" type="ORF">TL16_g04627</name>
</gene>